<feature type="compositionally biased region" description="Basic and acidic residues" evidence="1">
    <location>
        <begin position="599"/>
        <end position="612"/>
    </location>
</feature>
<evidence type="ECO:0000313" key="4">
    <source>
        <dbReference type="EMBL" id="CDP18227.1"/>
    </source>
</evidence>
<accession>A0A068VCE1</accession>
<dbReference type="EMBL" id="HG739303">
    <property type="protein sequence ID" value="CDP18227.1"/>
    <property type="molecule type" value="Genomic_DNA"/>
</dbReference>
<feature type="compositionally biased region" description="Polar residues" evidence="1">
    <location>
        <begin position="454"/>
        <end position="469"/>
    </location>
</feature>
<gene>
    <name evidence="4" type="ORF">GSCOC_T00011786001</name>
</gene>
<dbReference type="OMA" id="LAKPICV"/>
<protein>
    <recommendedName>
        <fullName evidence="6">DUF4378 domain-containing protein</fullName>
    </recommendedName>
</protein>
<dbReference type="AlphaFoldDB" id="A0A068VCE1"/>
<feature type="compositionally biased region" description="Basic and acidic residues" evidence="1">
    <location>
        <begin position="337"/>
        <end position="346"/>
    </location>
</feature>
<dbReference type="Pfam" id="PF14383">
    <property type="entry name" value="VARLMGL"/>
    <property type="match status" value="1"/>
</dbReference>
<proteinExistence type="predicted"/>
<dbReference type="Gramene" id="CDP18227">
    <property type="protein sequence ID" value="CDP18227"/>
    <property type="gene ID" value="GSCOC_T00011786001"/>
</dbReference>
<feature type="region of interest" description="Disordered" evidence="1">
    <location>
        <begin position="251"/>
        <end position="416"/>
    </location>
</feature>
<keyword evidence="5" id="KW-1185">Reference proteome</keyword>
<name>A0A068VCE1_COFCA</name>
<feature type="domain" description="DUF3741" evidence="3">
    <location>
        <begin position="74"/>
        <end position="105"/>
    </location>
</feature>
<dbReference type="InterPro" id="IPR025486">
    <property type="entry name" value="DUF4378"/>
</dbReference>
<feature type="region of interest" description="Disordered" evidence="1">
    <location>
        <begin position="439"/>
        <end position="471"/>
    </location>
</feature>
<evidence type="ECO:0000259" key="2">
    <source>
        <dbReference type="Pfam" id="PF14309"/>
    </source>
</evidence>
<dbReference type="PhylomeDB" id="A0A068VCE1"/>
<feature type="compositionally biased region" description="Basic and acidic residues" evidence="1">
    <location>
        <begin position="358"/>
        <end position="371"/>
    </location>
</feature>
<feature type="compositionally biased region" description="Polar residues" evidence="1">
    <location>
        <begin position="372"/>
        <end position="383"/>
    </location>
</feature>
<organism evidence="4 5">
    <name type="scientific">Coffea canephora</name>
    <name type="common">Robusta coffee</name>
    <dbReference type="NCBI Taxonomy" id="49390"/>
    <lineage>
        <taxon>Eukaryota</taxon>
        <taxon>Viridiplantae</taxon>
        <taxon>Streptophyta</taxon>
        <taxon>Embryophyta</taxon>
        <taxon>Tracheophyta</taxon>
        <taxon>Spermatophyta</taxon>
        <taxon>Magnoliopsida</taxon>
        <taxon>eudicotyledons</taxon>
        <taxon>Gunneridae</taxon>
        <taxon>Pentapetalae</taxon>
        <taxon>asterids</taxon>
        <taxon>lamiids</taxon>
        <taxon>Gentianales</taxon>
        <taxon>Rubiaceae</taxon>
        <taxon>Ixoroideae</taxon>
        <taxon>Gardenieae complex</taxon>
        <taxon>Bertiereae - Coffeeae clade</taxon>
        <taxon>Coffeeae</taxon>
        <taxon>Coffea</taxon>
    </lineage>
</organism>
<dbReference type="PANTHER" id="PTHR21726">
    <property type="entry name" value="PHOSPHATIDYLINOSITOL N-ACETYLGLUCOSAMINYLTRANSFERASE SUBUNIT P DOWN SYNDROME CRITICAL REGION PROTEIN 5 -RELATED"/>
    <property type="match status" value="1"/>
</dbReference>
<dbReference type="Pfam" id="PF14309">
    <property type="entry name" value="DUF4378"/>
    <property type="match status" value="1"/>
</dbReference>
<dbReference type="InParanoid" id="A0A068VCE1"/>
<sequence>MEVEKRSSKGGFLQLFDWNVKSRKKLFSAKSELSDNPQQGRETFDDTTISRLRKAHDNGCGPSTRGNDGSSYASSVNGDEIYGARAPGVVARLMGLDTLPTSNVSEPCYTQFFDSHSFRDSHYSRGMPDFRSEEHIIIYDSMRNKLDGFTKNPVEVMLQKVQNRPIEKFQTEVLPPKSAKPISITHHKLLSPIKSPGFIPSMNAAYLVEAAAKIIEQSPRSTARHKLPSLGSSSVPLRIQDLKEKMEVAQKSSRTLQASQKAKEQSSSKQVKRQTRDRVQGQGEAPDMFREVSDTSRNAGSQSIKNKEKSVSLAVQAKANVQKKEGCTAIGNRSSVNHKEPNDVRHSSSGRNQSKIQKNVERRTSTDKSSDVLRQNNRKQNFASAKEMEGSRPPFSHQKDRKQLSSNDVPRPNKTVNKIVVSTPVMPGKTSIHHVGKEQLPSAVKRSSGKKQPINGNNFSHGNDNQSVSRGERSIKCNYEIDRCSKWDAAERKNGTDVVSFTFTSPIKKSLSASSSPVKVTDKKRGSFLVPTTSENQSSFGLNVDGGDALSILLEQKLKELTSKVDSSNQDHFHSEFPCSSAGSCEDSVSTLTMTHTTSSEHHKNSQLDVPQDKLRIQPKSDSSSIDELHLKAMQKWQGVQEMEELGFIRYDRDPKYQSCGPVSSLEPAYSESSCNSLDSNRSITSEASKMFLAVEAYEMTQWSSTRKSQPVEADMEVSDSASSASLGATSVTDTSSSFTSMITNESAKWELEYIRCILVNTDLLLEEFALGEAHKILAPNLFGQWGEVKLGSSKNVEKNFKLVQKVLFDYVEESLELKCAQHFSGSWKSWTKLAALIQKKDWLAEELGREISGWTSMEDLMVDELVDKDMSTKLGKWVDFETEAFEEGVEIEKRILSNLVDELVDDFLLS</sequence>
<feature type="region of interest" description="Disordered" evidence="1">
    <location>
        <begin position="592"/>
        <end position="612"/>
    </location>
</feature>
<evidence type="ECO:0000259" key="3">
    <source>
        <dbReference type="Pfam" id="PF14383"/>
    </source>
</evidence>
<evidence type="ECO:0008006" key="6">
    <source>
        <dbReference type="Google" id="ProtNLM"/>
    </source>
</evidence>
<feature type="compositionally biased region" description="Polar residues" evidence="1">
    <location>
        <begin position="347"/>
        <end position="357"/>
    </location>
</feature>
<dbReference type="FunCoup" id="A0A068VCE1">
    <property type="interactions" value="1994"/>
</dbReference>
<reference evidence="5" key="1">
    <citation type="journal article" date="2014" name="Science">
        <title>The coffee genome provides insight into the convergent evolution of caffeine biosynthesis.</title>
        <authorList>
            <person name="Denoeud F."/>
            <person name="Carretero-Paulet L."/>
            <person name="Dereeper A."/>
            <person name="Droc G."/>
            <person name="Guyot R."/>
            <person name="Pietrella M."/>
            <person name="Zheng C."/>
            <person name="Alberti A."/>
            <person name="Anthony F."/>
            <person name="Aprea G."/>
            <person name="Aury J.M."/>
            <person name="Bento P."/>
            <person name="Bernard M."/>
            <person name="Bocs S."/>
            <person name="Campa C."/>
            <person name="Cenci A."/>
            <person name="Combes M.C."/>
            <person name="Crouzillat D."/>
            <person name="Da Silva C."/>
            <person name="Daddiego L."/>
            <person name="De Bellis F."/>
            <person name="Dussert S."/>
            <person name="Garsmeur O."/>
            <person name="Gayraud T."/>
            <person name="Guignon V."/>
            <person name="Jahn K."/>
            <person name="Jamilloux V."/>
            <person name="Joet T."/>
            <person name="Labadie K."/>
            <person name="Lan T."/>
            <person name="Leclercq J."/>
            <person name="Lepelley M."/>
            <person name="Leroy T."/>
            <person name="Li L.T."/>
            <person name="Librado P."/>
            <person name="Lopez L."/>
            <person name="Munoz A."/>
            <person name="Noel B."/>
            <person name="Pallavicini A."/>
            <person name="Perrotta G."/>
            <person name="Poncet V."/>
            <person name="Pot D."/>
            <person name="Priyono X."/>
            <person name="Rigoreau M."/>
            <person name="Rouard M."/>
            <person name="Rozas J."/>
            <person name="Tranchant-Dubreuil C."/>
            <person name="VanBuren R."/>
            <person name="Zhang Q."/>
            <person name="Andrade A.C."/>
            <person name="Argout X."/>
            <person name="Bertrand B."/>
            <person name="de Kochko A."/>
            <person name="Graziosi G."/>
            <person name="Henry R.J."/>
            <person name="Jayarama X."/>
            <person name="Ming R."/>
            <person name="Nagai C."/>
            <person name="Rounsley S."/>
            <person name="Sankoff D."/>
            <person name="Giuliano G."/>
            <person name="Albert V.A."/>
            <person name="Wincker P."/>
            <person name="Lashermes P."/>
        </authorList>
    </citation>
    <scope>NUCLEOTIDE SEQUENCE [LARGE SCALE GENOMIC DNA]</scope>
    <source>
        <strain evidence="5">cv. DH200-94</strain>
    </source>
</reference>
<dbReference type="OrthoDB" id="765769at2759"/>
<dbReference type="Proteomes" id="UP000295252">
    <property type="component" value="Chromosome IV"/>
</dbReference>
<feature type="domain" description="DUF4378" evidence="2">
    <location>
        <begin position="751"/>
        <end position="903"/>
    </location>
</feature>
<evidence type="ECO:0000256" key="1">
    <source>
        <dbReference type="SAM" id="MobiDB-lite"/>
    </source>
</evidence>
<dbReference type="PANTHER" id="PTHR21726:SF57">
    <property type="entry name" value="SERINE-RICH ADHESIN FOR PLATELETS-LIKE PROTEIN"/>
    <property type="match status" value="1"/>
</dbReference>
<dbReference type="STRING" id="49390.A0A068VCE1"/>
<dbReference type="InterPro" id="IPR032795">
    <property type="entry name" value="DUF3741-assoc"/>
</dbReference>
<evidence type="ECO:0000313" key="5">
    <source>
        <dbReference type="Proteomes" id="UP000295252"/>
    </source>
</evidence>
<feature type="compositionally biased region" description="Polar residues" evidence="1">
    <location>
        <begin position="295"/>
        <end position="304"/>
    </location>
</feature>